<dbReference type="InterPro" id="IPR013785">
    <property type="entry name" value="Aldolase_TIM"/>
</dbReference>
<accession>A0A6I3S4E5</accession>
<dbReference type="RefSeq" id="WP_008811802.1">
    <property type="nucleotide sequence ID" value="NZ_CAJUON010000013.1"/>
</dbReference>
<protein>
    <submittedName>
        <fullName evidence="8">Anaerobic ribonucleoside-triphosphate reductase activating protein</fullName>
    </submittedName>
</protein>
<evidence type="ECO:0000259" key="7">
    <source>
        <dbReference type="PROSITE" id="PS51918"/>
    </source>
</evidence>
<comment type="cofactor">
    <cofactor evidence="1">
        <name>[4Fe-4S] cluster</name>
        <dbReference type="ChEBI" id="CHEBI:49883"/>
    </cofactor>
</comment>
<dbReference type="AlphaFoldDB" id="A0A6I3S4E5"/>
<dbReference type="Pfam" id="PF04055">
    <property type="entry name" value="Radical_SAM"/>
    <property type="match status" value="1"/>
</dbReference>
<evidence type="ECO:0000256" key="5">
    <source>
        <dbReference type="ARBA" id="ARBA00023004"/>
    </source>
</evidence>
<evidence type="ECO:0000256" key="1">
    <source>
        <dbReference type="ARBA" id="ARBA00001966"/>
    </source>
</evidence>
<keyword evidence="4" id="KW-0479">Metal-binding</keyword>
<dbReference type="GeneID" id="43349011"/>
<dbReference type="PROSITE" id="PS51918">
    <property type="entry name" value="RADICAL_SAM"/>
    <property type="match status" value="1"/>
</dbReference>
<dbReference type="GO" id="GO:0046872">
    <property type="term" value="F:metal ion binding"/>
    <property type="evidence" value="ECO:0007669"/>
    <property type="project" value="UniProtKB-KW"/>
</dbReference>
<dbReference type="Proteomes" id="UP000462362">
    <property type="component" value="Unassembled WGS sequence"/>
</dbReference>
<dbReference type="InterPro" id="IPR058240">
    <property type="entry name" value="rSAM_sf"/>
</dbReference>
<dbReference type="NCBIfam" id="TIGR02495">
    <property type="entry name" value="NrdG2"/>
    <property type="match status" value="1"/>
</dbReference>
<gene>
    <name evidence="8" type="ORF">GMD42_11475</name>
</gene>
<dbReference type="SFLD" id="SFLDG01094">
    <property type="entry name" value="Uncharacterised_Radical_SAM_Su"/>
    <property type="match status" value="1"/>
</dbReference>
<dbReference type="PANTHER" id="PTHR30352:SF13">
    <property type="entry name" value="GLYCYL-RADICAL ENZYME ACTIVATING ENZYME YJJW-RELATED"/>
    <property type="match status" value="1"/>
</dbReference>
<dbReference type="InterPro" id="IPR034457">
    <property type="entry name" value="Organic_radical-activating"/>
</dbReference>
<dbReference type="Gene3D" id="3.20.20.70">
    <property type="entry name" value="Aldolase class I"/>
    <property type="match status" value="1"/>
</dbReference>
<keyword evidence="2" id="KW-0004">4Fe-4S</keyword>
<dbReference type="EMBL" id="WNCL01000053">
    <property type="protein sequence ID" value="MTU44207.1"/>
    <property type="molecule type" value="Genomic_DNA"/>
</dbReference>
<reference evidence="8 9" key="1">
    <citation type="journal article" date="2019" name="Nat. Med.">
        <title>A library of human gut bacterial isolates paired with longitudinal multiomics data enables mechanistic microbiome research.</title>
        <authorList>
            <person name="Poyet M."/>
            <person name="Groussin M."/>
            <person name="Gibbons S.M."/>
            <person name="Avila-Pacheco J."/>
            <person name="Jiang X."/>
            <person name="Kearney S.M."/>
            <person name="Perrotta A.R."/>
            <person name="Berdy B."/>
            <person name="Zhao S."/>
            <person name="Lieberman T.D."/>
            <person name="Swanson P.K."/>
            <person name="Smith M."/>
            <person name="Roesemann S."/>
            <person name="Alexander J.E."/>
            <person name="Rich S.A."/>
            <person name="Livny J."/>
            <person name="Vlamakis H."/>
            <person name="Clish C."/>
            <person name="Bullock K."/>
            <person name="Deik A."/>
            <person name="Scott J."/>
            <person name="Pierce K.A."/>
            <person name="Xavier R.J."/>
            <person name="Alm E.J."/>
        </authorList>
    </citation>
    <scope>NUCLEOTIDE SEQUENCE [LARGE SCALE GENOMIC DNA]</scope>
    <source>
        <strain evidence="8 9">BIOML-A2</strain>
    </source>
</reference>
<dbReference type="SMART" id="SM00729">
    <property type="entry name" value="Elp3"/>
    <property type="match status" value="1"/>
</dbReference>
<feature type="domain" description="Radical SAM core" evidence="7">
    <location>
        <begin position="29"/>
        <end position="253"/>
    </location>
</feature>
<evidence type="ECO:0000256" key="6">
    <source>
        <dbReference type="ARBA" id="ARBA00023014"/>
    </source>
</evidence>
<organism evidence="8 9">
    <name type="scientific">Parasutterella excrementihominis</name>
    <dbReference type="NCBI Taxonomy" id="487175"/>
    <lineage>
        <taxon>Bacteria</taxon>
        <taxon>Pseudomonadati</taxon>
        <taxon>Pseudomonadota</taxon>
        <taxon>Betaproteobacteria</taxon>
        <taxon>Burkholderiales</taxon>
        <taxon>Sutterellaceae</taxon>
        <taxon>Parasutterella</taxon>
    </lineage>
</organism>
<evidence type="ECO:0000313" key="8">
    <source>
        <dbReference type="EMBL" id="MTU44207.1"/>
    </source>
</evidence>
<dbReference type="SFLD" id="SFLDS00029">
    <property type="entry name" value="Radical_SAM"/>
    <property type="match status" value="1"/>
</dbReference>
<dbReference type="SUPFAM" id="SSF102114">
    <property type="entry name" value="Radical SAM enzymes"/>
    <property type="match status" value="1"/>
</dbReference>
<dbReference type="InterPro" id="IPR006638">
    <property type="entry name" value="Elp3/MiaA/NifB-like_rSAM"/>
</dbReference>
<evidence type="ECO:0000313" key="9">
    <source>
        <dbReference type="Proteomes" id="UP000462362"/>
    </source>
</evidence>
<dbReference type="GO" id="GO:0003824">
    <property type="term" value="F:catalytic activity"/>
    <property type="evidence" value="ECO:0007669"/>
    <property type="project" value="InterPro"/>
</dbReference>
<evidence type="ECO:0000256" key="4">
    <source>
        <dbReference type="ARBA" id="ARBA00022723"/>
    </source>
</evidence>
<dbReference type="SFLD" id="SFLDG01067">
    <property type="entry name" value="SPASM/twitch_domain_containing"/>
    <property type="match status" value="1"/>
</dbReference>
<name>A0A6I3S4E5_9BURK</name>
<keyword evidence="6" id="KW-0411">Iron-sulfur</keyword>
<comment type="caution">
    <text evidence="8">The sequence shown here is derived from an EMBL/GenBank/DDBJ whole genome shotgun (WGS) entry which is preliminary data.</text>
</comment>
<keyword evidence="5" id="KW-0408">Iron</keyword>
<evidence type="ECO:0000256" key="2">
    <source>
        <dbReference type="ARBA" id="ARBA00022485"/>
    </source>
</evidence>
<dbReference type="InterPro" id="IPR012840">
    <property type="entry name" value="NrdG2"/>
</dbReference>
<sequence>MKDVFIPIEPEVKDKPAEELLVGGVTRMTTIDFPDCLSAVVFIKGCPWKCVYCQNEDLQSREMNEGDGYVSWEYIDHFLDRRKGLIDGVVFSGGEPCVDPALPDAIKRVKEKGYKIGLHTGGMYPRRLRAILPYLDWVGLDIKAPLSDEAAYEKVVRRKGAAAKVRSSLEMLLEAGVSIETRTTVHPEYHTEEQILQLARELSDAGIETYALQIYRQPRGLPEEHLLERVGSDYPHEETLKTLESLFKKFIYRRS</sequence>
<keyword evidence="3" id="KW-0949">S-adenosyl-L-methionine</keyword>
<evidence type="ECO:0000256" key="3">
    <source>
        <dbReference type="ARBA" id="ARBA00022691"/>
    </source>
</evidence>
<dbReference type="CDD" id="cd01335">
    <property type="entry name" value="Radical_SAM"/>
    <property type="match status" value="1"/>
</dbReference>
<dbReference type="InterPro" id="IPR007197">
    <property type="entry name" value="rSAM"/>
</dbReference>
<proteinExistence type="predicted"/>
<dbReference type="GO" id="GO:0051539">
    <property type="term" value="F:4 iron, 4 sulfur cluster binding"/>
    <property type="evidence" value="ECO:0007669"/>
    <property type="project" value="UniProtKB-KW"/>
</dbReference>
<dbReference type="PANTHER" id="PTHR30352">
    <property type="entry name" value="PYRUVATE FORMATE-LYASE-ACTIVATING ENZYME"/>
    <property type="match status" value="1"/>
</dbReference>